<dbReference type="Proteomes" id="UP001215280">
    <property type="component" value="Unassembled WGS sequence"/>
</dbReference>
<organism evidence="1 2">
    <name type="scientific">Mycena maculata</name>
    <dbReference type="NCBI Taxonomy" id="230809"/>
    <lineage>
        <taxon>Eukaryota</taxon>
        <taxon>Fungi</taxon>
        <taxon>Dikarya</taxon>
        <taxon>Basidiomycota</taxon>
        <taxon>Agaricomycotina</taxon>
        <taxon>Agaricomycetes</taxon>
        <taxon>Agaricomycetidae</taxon>
        <taxon>Agaricales</taxon>
        <taxon>Marasmiineae</taxon>
        <taxon>Mycenaceae</taxon>
        <taxon>Mycena</taxon>
    </lineage>
</organism>
<dbReference type="EMBL" id="JARJLG010000056">
    <property type="protein sequence ID" value="KAJ7758092.1"/>
    <property type="molecule type" value="Genomic_DNA"/>
</dbReference>
<evidence type="ECO:0000313" key="1">
    <source>
        <dbReference type="EMBL" id="KAJ7758092.1"/>
    </source>
</evidence>
<dbReference type="AlphaFoldDB" id="A0AAD7J6B1"/>
<protein>
    <submittedName>
        <fullName evidence="1">Uncharacterized protein</fullName>
    </submittedName>
</protein>
<name>A0AAD7J6B1_9AGAR</name>
<evidence type="ECO:0000313" key="2">
    <source>
        <dbReference type="Proteomes" id="UP001215280"/>
    </source>
</evidence>
<sequence length="269" mass="29740">MANLIRSAKSGSDWTENDLDAYRIRIEYQDAATFFQIPGPDLPPPVVRHPAVLTLPGPAATTDEDAYKDAYRFLRALDMATVPDATESAVDDSAVDDFTVLLLTELEYVPMGRVLRTKKNIPLVICGENRQANTDVCVIDDDDILLLVQEDKRQGETGNPVPQLVAEAIAAFHSNNMNREQMLGLPRLPSEVVPGITMKGSAPTFFKVPVSQELVTAVMGGVYPAAETIVYAHLPPIPRPVERWNEGMKPLDNRLIIMSCYEAFKQFVN</sequence>
<keyword evidence="2" id="KW-1185">Reference proteome</keyword>
<reference evidence="1" key="1">
    <citation type="submission" date="2023-03" db="EMBL/GenBank/DDBJ databases">
        <title>Massive genome expansion in bonnet fungi (Mycena s.s.) driven by repeated elements and novel gene families across ecological guilds.</title>
        <authorList>
            <consortium name="Lawrence Berkeley National Laboratory"/>
            <person name="Harder C.B."/>
            <person name="Miyauchi S."/>
            <person name="Viragh M."/>
            <person name="Kuo A."/>
            <person name="Thoen E."/>
            <person name="Andreopoulos B."/>
            <person name="Lu D."/>
            <person name="Skrede I."/>
            <person name="Drula E."/>
            <person name="Henrissat B."/>
            <person name="Morin E."/>
            <person name="Kohler A."/>
            <person name="Barry K."/>
            <person name="LaButti K."/>
            <person name="Morin E."/>
            <person name="Salamov A."/>
            <person name="Lipzen A."/>
            <person name="Mereny Z."/>
            <person name="Hegedus B."/>
            <person name="Baldrian P."/>
            <person name="Stursova M."/>
            <person name="Weitz H."/>
            <person name="Taylor A."/>
            <person name="Grigoriev I.V."/>
            <person name="Nagy L.G."/>
            <person name="Martin F."/>
            <person name="Kauserud H."/>
        </authorList>
    </citation>
    <scope>NUCLEOTIDE SEQUENCE</scope>
    <source>
        <strain evidence="1">CBHHK188m</strain>
    </source>
</reference>
<proteinExistence type="predicted"/>
<comment type="caution">
    <text evidence="1">The sequence shown here is derived from an EMBL/GenBank/DDBJ whole genome shotgun (WGS) entry which is preliminary data.</text>
</comment>
<accession>A0AAD7J6B1</accession>
<gene>
    <name evidence="1" type="ORF">DFH07DRAFT_884698</name>
</gene>